<reference evidence="2 3" key="1">
    <citation type="submission" date="2018-03" db="EMBL/GenBank/DDBJ databases">
        <title>Genome sequence of Moorella humiferrea DSM 23265.</title>
        <authorList>
            <person name="Poehlein A."/>
            <person name="Daniel R."/>
        </authorList>
    </citation>
    <scope>NUCLEOTIDE SEQUENCE [LARGE SCALE GENOMIC DNA]</scope>
    <source>
        <strain evidence="2 3">DSM 23265</strain>
    </source>
</reference>
<gene>
    <name evidence="2" type="ORF">MOHU_17950</name>
</gene>
<keyword evidence="3" id="KW-1185">Reference proteome</keyword>
<dbReference type="AlphaFoldDB" id="A0A2T0ANU7"/>
<dbReference type="RefSeq" id="WP_106005745.1">
    <property type="nucleotide sequence ID" value="NZ_CP136419.1"/>
</dbReference>
<evidence type="ECO:0000313" key="3">
    <source>
        <dbReference type="Proteomes" id="UP000238415"/>
    </source>
</evidence>
<evidence type="ECO:0000259" key="1">
    <source>
        <dbReference type="Pfam" id="PF14279"/>
    </source>
</evidence>
<dbReference type="Proteomes" id="UP000238415">
    <property type="component" value="Unassembled WGS sequence"/>
</dbReference>
<dbReference type="Pfam" id="PF14279">
    <property type="entry name" value="HNH_5"/>
    <property type="match status" value="1"/>
</dbReference>
<name>A0A2T0ANU7_9FIRM</name>
<dbReference type="InterPro" id="IPR029471">
    <property type="entry name" value="HNH_5"/>
</dbReference>
<accession>A0A2T0ANU7</accession>
<comment type="caution">
    <text evidence="2">The sequence shown here is derived from an EMBL/GenBank/DDBJ whole genome shotgun (WGS) entry which is preliminary data.</text>
</comment>
<protein>
    <recommendedName>
        <fullName evidence="1">HNH endonuclease 5 domain-containing protein</fullName>
    </recommendedName>
</protein>
<dbReference type="EMBL" id="PVXM01000046">
    <property type="protein sequence ID" value="PRR70688.1"/>
    <property type="molecule type" value="Genomic_DNA"/>
</dbReference>
<proteinExistence type="predicted"/>
<feature type="domain" description="HNH endonuclease 5" evidence="1">
    <location>
        <begin position="4"/>
        <end position="56"/>
    </location>
</feature>
<organism evidence="2 3">
    <name type="scientific">Neomoorella humiferrea</name>
    <dbReference type="NCBI Taxonomy" id="676965"/>
    <lineage>
        <taxon>Bacteria</taxon>
        <taxon>Bacillati</taxon>
        <taxon>Bacillota</taxon>
        <taxon>Clostridia</taxon>
        <taxon>Neomoorellales</taxon>
        <taxon>Neomoorellaceae</taxon>
        <taxon>Neomoorella</taxon>
    </lineage>
</organism>
<evidence type="ECO:0000313" key="2">
    <source>
        <dbReference type="EMBL" id="PRR70688.1"/>
    </source>
</evidence>
<dbReference type="OrthoDB" id="346241at2"/>
<sequence length="318" mass="36324">MFRCIICLRELDNATASEEHIFPEALGGNITIKNVCRECNSKLGRYVDAPLINNWLIEAKRMLLCLPGKSGKIPNPLEKGYIAGDPQHEVRYEFDSSGKPKRLYTVPKVIREEIDTGERIRIILDKSDENRLPIILEKIAQRAKNKSLRMELLSRKEVHVEHPTMELNFTFNLWDWQRGLLKIVYELACMELGPEYLEDPTAAKFRAILRPETLSREQALQQGLKGTIRILGGEKPLLFLVDNPDWMVGGLLATGSSICGYVNLFNIFEGSIVVTVEREKYWTRQDNGIIWVIDVPNKSASRNTLMELVMAFTAESFE</sequence>